<dbReference type="STRING" id="660122.C7ZNF7"/>
<dbReference type="HOGENOM" id="CLU_027219_0_1_1"/>
<feature type="compositionally biased region" description="Polar residues" evidence="1">
    <location>
        <begin position="47"/>
        <end position="74"/>
    </location>
</feature>
<evidence type="ECO:0000313" key="4">
    <source>
        <dbReference type="Proteomes" id="UP000005206"/>
    </source>
</evidence>
<reference evidence="3 4" key="1">
    <citation type="journal article" date="2009" name="PLoS Genet.">
        <title>The genome of Nectria haematococca: contribution of supernumerary chromosomes to gene expansion.</title>
        <authorList>
            <person name="Coleman J.J."/>
            <person name="Rounsley S.D."/>
            <person name="Rodriguez-Carres M."/>
            <person name="Kuo A."/>
            <person name="Wasmann C.C."/>
            <person name="Grimwood J."/>
            <person name="Schmutz J."/>
            <person name="Taga M."/>
            <person name="White G.J."/>
            <person name="Zhou S."/>
            <person name="Schwartz D.C."/>
            <person name="Freitag M."/>
            <person name="Ma L.J."/>
            <person name="Danchin E.G."/>
            <person name="Henrissat B."/>
            <person name="Coutinho P.M."/>
            <person name="Nelson D.R."/>
            <person name="Straney D."/>
            <person name="Napoli C.A."/>
            <person name="Barker B.M."/>
            <person name="Gribskov M."/>
            <person name="Rep M."/>
            <person name="Kroken S."/>
            <person name="Molnar I."/>
            <person name="Rensing C."/>
            <person name="Kennell J.C."/>
            <person name="Zamora J."/>
            <person name="Farman M.L."/>
            <person name="Selker E.U."/>
            <person name="Salamov A."/>
            <person name="Shapiro H."/>
            <person name="Pangilinan J."/>
            <person name="Lindquist E."/>
            <person name="Lamers C."/>
            <person name="Grigoriev I.V."/>
            <person name="Geiser D.M."/>
            <person name="Covert S.F."/>
            <person name="Temporini E."/>
            <person name="Vanetten H.D."/>
        </authorList>
    </citation>
    <scope>NUCLEOTIDE SEQUENCE [LARGE SCALE GENOMIC DNA]</scope>
    <source>
        <strain evidence="4">ATCC MYA-4622 / CBS 123669 / FGSC 9596 / NRRL 45880 / 77-13-4</strain>
    </source>
</reference>
<dbReference type="InParanoid" id="C7ZNF7"/>
<dbReference type="Proteomes" id="UP000005206">
    <property type="component" value="Chromosome 7"/>
</dbReference>
<dbReference type="VEuPathDB" id="FungiDB:NECHADRAFT_82283"/>
<sequence>MTLQLDEFIENWLNQIVPSLSRPSSAVAPSRDEQGRSTKRRKISHLISPSHSSNDSKTRIQVSMDPNNPGTPENSSKRKELHPDDQRDDEPFDANETPRPSKAASSSAIFKNTPSFSSQSNASQTSGRSSPTRAFPVQGYNNNHRLDSVTMNPDNRDMPSDLANILDDMYDFSTARSIIPDILKSEIGKQSVGDRSLRRLRNDAYYSLATDGMPPMDMASASRLMLTARKLAKRAGQCHHLQYDEAGWNNLVHTPLLDAVFNDADPYETQLVDFSPWCVSQAYEAWPLTIANTHSMTASVSSRFHYFPIPATKVDYVLYLDADADAEDACTSDAIAKLEETAGSVNHTAFTPLASHPISLSIETKRHGGDGRRADIQMAAWQAAQWSFLEAQAGGAVESLAFLPGVIVQGHEWKFVATTRKDNKTTLWSSHQFGTTMTLAGVFQIMAGMRRLRRWSVEVFWPWYKKHVLHLHEVTQVESSSRG</sequence>
<name>C7ZNF7_FUSV7</name>
<organism evidence="3 4">
    <name type="scientific">Fusarium vanettenii (strain ATCC MYA-4622 / CBS 123669 / FGSC 9596 / NRRL 45880 / 77-13-4)</name>
    <name type="common">Fusarium solani subsp. pisi</name>
    <dbReference type="NCBI Taxonomy" id="660122"/>
    <lineage>
        <taxon>Eukaryota</taxon>
        <taxon>Fungi</taxon>
        <taxon>Dikarya</taxon>
        <taxon>Ascomycota</taxon>
        <taxon>Pezizomycotina</taxon>
        <taxon>Sordariomycetes</taxon>
        <taxon>Hypocreomycetidae</taxon>
        <taxon>Hypocreales</taxon>
        <taxon>Nectriaceae</taxon>
        <taxon>Fusarium</taxon>
        <taxon>Fusarium solani species complex</taxon>
        <taxon>Fusarium vanettenii</taxon>
    </lineage>
</organism>
<feature type="compositionally biased region" description="Low complexity" evidence="1">
    <location>
        <begin position="115"/>
        <end position="130"/>
    </location>
</feature>
<feature type="domain" description="PD-(D/E)XK nuclease-like" evidence="2">
    <location>
        <begin position="220"/>
        <end position="461"/>
    </location>
</feature>
<evidence type="ECO:0000259" key="2">
    <source>
        <dbReference type="Pfam" id="PF20516"/>
    </source>
</evidence>
<dbReference type="GeneID" id="9677992"/>
<dbReference type="OrthoDB" id="4161186at2759"/>
<keyword evidence="4" id="KW-1185">Reference proteome</keyword>
<dbReference type="Pfam" id="PF20516">
    <property type="entry name" value="PDDEXK_12"/>
    <property type="match status" value="1"/>
</dbReference>
<dbReference type="KEGG" id="nhe:NECHADRAFT_82283"/>
<dbReference type="eggNOG" id="ENOG502RSI3">
    <property type="taxonomic scope" value="Eukaryota"/>
</dbReference>
<gene>
    <name evidence="3" type="ORF">NECHADRAFT_82283</name>
</gene>
<accession>C7ZNF7</accession>
<feature type="compositionally biased region" description="Basic and acidic residues" evidence="1">
    <location>
        <begin position="75"/>
        <end position="85"/>
    </location>
</feature>
<protein>
    <recommendedName>
        <fullName evidence="2">PD-(D/E)XK nuclease-like domain-containing protein</fullName>
    </recommendedName>
</protein>
<evidence type="ECO:0000313" key="3">
    <source>
        <dbReference type="EMBL" id="EEU34451.1"/>
    </source>
</evidence>
<feature type="region of interest" description="Disordered" evidence="1">
    <location>
        <begin position="18"/>
        <end position="155"/>
    </location>
</feature>
<dbReference type="AlphaFoldDB" id="C7ZNF7"/>
<feature type="compositionally biased region" description="Polar residues" evidence="1">
    <location>
        <begin position="103"/>
        <end position="114"/>
    </location>
</feature>
<dbReference type="RefSeq" id="XP_003040164.1">
    <property type="nucleotide sequence ID" value="XM_003040118.1"/>
</dbReference>
<evidence type="ECO:0000256" key="1">
    <source>
        <dbReference type="SAM" id="MobiDB-lite"/>
    </source>
</evidence>
<dbReference type="InterPro" id="IPR046797">
    <property type="entry name" value="PDDEXK_12"/>
</dbReference>
<proteinExistence type="predicted"/>
<dbReference type="EMBL" id="GG698967">
    <property type="protein sequence ID" value="EEU34451.1"/>
    <property type="molecule type" value="Genomic_DNA"/>
</dbReference>
<feature type="compositionally biased region" description="Polar residues" evidence="1">
    <location>
        <begin position="139"/>
        <end position="153"/>
    </location>
</feature>
<dbReference type="OMA" id="AAWHASH"/>